<feature type="compositionally biased region" description="Low complexity" evidence="33">
    <location>
        <begin position="967"/>
        <end position="986"/>
    </location>
</feature>
<keyword evidence="27" id="KW-0233">DNA recombination</keyword>
<dbReference type="GO" id="GO:0000724">
    <property type="term" value="P:double-strand break repair via homologous recombination"/>
    <property type="evidence" value="ECO:0007669"/>
    <property type="project" value="TreeGrafter"/>
</dbReference>
<feature type="region of interest" description="Disordered" evidence="33">
    <location>
        <begin position="669"/>
        <end position="705"/>
    </location>
</feature>
<dbReference type="FunFam" id="3.30.40.10:FF:000213">
    <property type="entry name" value="Breast cancer type 1 susceptibility protein homolog"/>
    <property type="match status" value="1"/>
</dbReference>
<keyword evidence="26" id="KW-0804">Transcription</keyword>
<dbReference type="GO" id="GO:0031436">
    <property type="term" value="C:BRCA1-BARD1 complex"/>
    <property type="evidence" value="ECO:0007669"/>
    <property type="project" value="TreeGrafter"/>
</dbReference>
<feature type="region of interest" description="Disordered" evidence="33">
    <location>
        <begin position="1255"/>
        <end position="1350"/>
    </location>
</feature>
<keyword evidence="7" id="KW-0963">Cytoplasm</keyword>
<feature type="region of interest" description="Disordered" evidence="33">
    <location>
        <begin position="935"/>
        <end position="1015"/>
    </location>
</feature>
<protein>
    <recommendedName>
        <fullName evidence="5">RING-type E3 ubiquitin transferase</fullName>
        <ecNumber evidence="5">2.3.2.27</ecNumber>
    </recommendedName>
    <alternativeName>
        <fullName evidence="31">RING-type E3 ubiquitin transferase BRCA1</fullName>
    </alternativeName>
</protein>
<keyword evidence="11" id="KW-0808">Transferase</keyword>
<evidence type="ECO:0000256" key="21">
    <source>
        <dbReference type="ARBA" id="ARBA00023015"/>
    </source>
</evidence>
<evidence type="ECO:0000259" key="34">
    <source>
        <dbReference type="PROSITE" id="PS50089"/>
    </source>
</evidence>
<feature type="compositionally biased region" description="Acidic residues" evidence="33">
    <location>
        <begin position="1313"/>
        <end position="1325"/>
    </location>
</feature>
<evidence type="ECO:0000313" key="37">
    <source>
        <dbReference type="Proteomes" id="UP000694393"/>
    </source>
</evidence>
<dbReference type="PRINTS" id="PR00493">
    <property type="entry name" value="BRSTCANCERI"/>
</dbReference>
<keyword evidence="13" id="KW-0677">Repeat</keyword>
<evidence type="ECO:0000256" key="32">
    <source>
        <dbReference type="PROSITE-ProRule" id="PRU00175"/>
    </source>
</evidence>
<evidence type="ECO:0000256" key="14">
    <source>
        <dbReference type="ARBA" id="ARBA00022763"/>
    </source>
</evidence>
<keyword evidence="28" id="KW-0234">DNA repair</keyword>
<feature type="compositionally biased region" description="Basic and acidic residues" evidence="33">
    <location>
        <begin position="269"/>
        <end position="280"/>
    </location>
</feature>
<comment type="subcellular location">
    <subcellularLocation>
        <location evidence="3">Chromosome</location>
    </subcellularLocation>
    <subcellularLocation>
        <location evidence="4">Cytoplasm</location>
    </subcellularLocation>
    <subcellularLocation>
        <location evidence="2">Nucleus</location>
    </subcellularLocation>
</comment>
<evidence type="ECO:0000256" key="22">
    <source>
        <dbReference type="ARBA" id="ARBA00023098"/>
    </source>
</evidence>
<dbReference type="InterPro" id="IPR018957">
    <property type="entry name" value="Znf_C3HC4_RING-type"/>
</dbReference>
<evidence type="ECO:0000256" key="19">
    <source>
        <dbReference type="ARBA" id="ARBA00022843"/>
    </source>
</evidence>
<evidence type="ECO:0000259" key="35">
    <source>
        <dbReference type="PROSITE" id="PS50172"/>
    </source>
</evidence>
<feature type="compositionally biased region" description="Basic and acidic residues" evidence="33">
    <location>
        <begin position="521"/>
        <end position="535"/>
    </location>
</feature>
<dbReference type="PROSITE" id="PS00518">
    <property type="entry name" value="ZF_RING_1"/>
    <property type="match status" value="1"/>
</dbReference>
<dbReference type="InterPro" id="IPR036420">
    <property type="entry name" value="BRCT_dom_sf"/>
</dbReference>
<sequence>MDSSVAAIGDVQSVLLSMQKNLECPICLELIKEPVSTKCDHIFCRFCMLKLLSKKRKGLAQCPLCKTEVTKRSLQENPRFKQLIEGLLETIHAFELDTGIKFLNSQDFSQKPVETNSTELLWKEGSIIHSKGYRNRQKRVKEKEQENPTLLLSTSLFLCMQTLRCLTAYKSCVFSGECGFSEEDDKDTWNSPDDFKAAQVNLADDHLKESHGISASNSQADQCDRTANASSLLNKDTSLFCSAEEMDAGETQFSSKNKEFGLAHSSENQMDKSKKTDNEVQHTGAVETSQPESNSRHERESALENQLRPKTLHSNPLTQVSGKRLKRSIQKVNEWFSKSNEMLSSSSSQDVLGGAANSEDGDSYLSDGDSCISEKTDLMLNCMEVVVGHENNRSLSKSTVHNIEDKIFGKTYKREKKSNPSIHMREIPQSPKVKDVNTDVKFSSNSRTNKFKRKRKTASDLQPEDFIKRREEKDLNKLCEEPNQCPVGKNGGKKKDDEGPTVVNGESMGVKKGDNPSAELLLREGESKLKNDPEKGTCSSTARDPAQNTCAQKSTNKIRSSLPKRSRRSAKPMCALQLVVDRTSNCPDQTELEIDSYPSSEEPRKVDSEQRRIRRSRRLQLLTEKVIKETTRRDEPNERARKHASEREDSSSGLQRNVLVHVPDCKDPEEQQDVLNHGTPLSDTNLKGSDLEAGKTHPNPENFSDSIQIGKGHLYVEMPMEDLNARSVVPDTDSQDSENPGSHSLLQPHSMEQAVCPVSENLSENNQCAAVEAKKHELCACLPKDSRDYAENDKERIENQKSHEANIISGLNTETEDSELDIQYLRNMFRHSKRLSFTLHPSSVKESVTENAVSETLRKSSASCVEYRHHNRNLKNEPPRVQKPVGLDEICEREEPKTCESAKSISGHSPGTHFSNDNVKNISQVPEQVQLLSPTRTATAKVKTRSRLQKRRQPNEKTRSPEMMIESQLNLSLNKSNKSLSDQSNLEEQIFQRTESSPANETGFGSGSNQGVKGEVAENKGPVLNIQPQPMLVYPAVCQHSSAGFSCKVTEKNGSEEEHKQENKNNQEQVTQFGSIGVPECLISEEPLEQPNEDINFPLLSETVDGLLCSADDIKENTSICEIDRKEISAVFVKAGENALLKELDSVSCSSESKSQSFVLEPKRLARKLQYSEEDSSEDEELPCFQALIFGKSANAPSHSAKQVTTVVGSSAASPAEIPVSLSSSSGNNKAVQKMPGVTLGDACVSPSQESECSVNLFSSQSNNSEDSTNKPQELKKPITLAPGSKEMTSFSGSKEASQDDNEDLKGSKTDLEDGYQGDENEEPNLGEASGYDSEASHPGDSSGLSSQSEILTTQQREAMQNNLKKLQQEMAILEAVLEQHGSQGSEFSPSPSELPHSTPEGTLTVSQMSLSRENAAEQEFGTKINSAAVFSSPCGSESRTPNSSPLKFYERLTNCQTAESTKTSAVSWNVVNGKPTQGCKQEKRAFSSAPALHTRAGKENAESPVVTCRRQMSIVASGLNQSELLLVQKFARKTQSTLSNQITEGTTHVIMKTDMELVCERTLKYFLGIAGRKWVVSYEWVVQSFKEGRILGEDSFEVRGDVINGRNHQGPKRARQSQTGKLFKDLEICCYGPFTDMRKGEGFWIKGMYCSILQKCNATVVTREWVLDSVACYECQKFGAYLVSQS</sequence>
<evidence type="ECO:0000256" key="9">
    <source>
        <dbReference type="ARBA" id="ARBA00022516"/>
    </source>
</evidence>
<dbReference type="Pfam" id="PF00533">
    <property type="entry name" value="BRCT"/>
    <property type="match status" value="1"/>
</dbReference>
<evidence type="ECO:0000256" key="10">
    <source>
        <dbReference type="ARBA" id="ARBA00022553"/>
    </source>
</evidence>
<evidence type="ECO:0000256" key="31">
    <source>
        <dbReference type="ARBA" id="ARBA00031556"/>
    </source>
</evidence>
<evidence type="ECO:0000256" key="3">
    <source>
        <dbReference type="ARBA" id="ARBA00004286"/>
    </source>
</evidence>
<keyword evidence="18" id="KW-0862">Zinc</keyword>
<evidence type="ECO:0000256" key="17">
    <source>
        <dbReference type="ARBA" id="ARBA00022832"/>
    </source>
</evidence>
<dbReference type="Proteomes" id="UP000694393">
    <property type="component" value="Unplaced"/>
</dbReference>
<evidence type="ECO:0000256" key="12">
    <source>
        <dbReference type="ARBA" id="ARBA00022723"/>
    </source>
</evidence>
<evidence type="ECO:0000256" key="1">
    <source>
        <dbReference type="ARBA" id="ARBA00000900"/>
    </source>
</evidence>
<keyword evidence="16" id="KW-0833">Ubl conjugation pathway</keyword>
<evidence type="ECO:0000256" key="8">
    <source>
        <dbReference type="ARBA" id="ARBA00022499"/>
    </source>
</evidence>
<dbReference type="InterPro" id="IPR025994">
    <property type="entry name" value="BRCA1_serine_dom"/>
</dbReference>
<dbReference type="SUPFAM" id="SSF52113">
    <property type="entry name" value="BRCT domain"/>
    <property type="match status" value="2"/>
</dbReference>
<dbReference type="Gene3D" id="3.40.50.10190">
    <property type="entry name" value="BRCT domain"/>
    <property type="match status" value="2"/>
</dbReference>
<keyword evidence="21" id="KW-0805">Transcription regulation</keyword>
<keyword evidence="17" id="KW-0276">Fatty acid metabolism</keyword>
<keyword evidence="30" id="KW-0131">Cell cycle</keyword>
<dbReference type="GO" id="GO:0005737">
    <property type="term" value="C:cytoplasm"/>
    <property type="evidence" value="ECO:0007669"/>
    <property type="project" value="UniProtKB-SubCell"/>
</dbReference>
<feature type="compositionally biased region" description="Basic residues" evidence="33">
    <location>
        <begin position="942"/>
        <end position="952"/>
    </location>
</feature>
<evidence type="ECO:0000256" key="27">
    <source>
        <dbReference type="ARBA" id="ARBA00023172"/>
    </source>
</evidence>
<dbReference type="PIRSF" id="PIRSF001734">
    <property type="entry name" value="BRCA1"/>
    <property type="match status" value="1"/>
</dbReference>
<evidence type="ECO:0000256" key="18">
    <source>
        <dbReference type="ARBA" id="ARBA00022833"/>
    </source>
</evidence>
<dbReference type="SMART" id="SM00292">
    <property type="entry name" value="BRCT"/>
    <property type="match status" value="1"/>
</dbReference>
<dbReference type="Ensembl" id="ENSPCET00000003179.1">
    <property type="protein sequence ID" value="ENSPCEP00000003072.1"/>
    <property type="gene ID" value="ENSPCEG00000002472.1"/>
</dbReference>
<dbReference type="InterPro" id="IPR001841">
    <property type="entry name" value="Znf_RING"/>
</dbReference>
<feature type="region of interest" description="Disordered" evidence="33">
    <location>
        <begin position="265"/>
        <end position="324"/>
    </location>
</feature>
<evidence type="ECO:0000256" key="13">
    <source>
        <dbReference type="ARBA" id="ARBA00022737"/>
    </source>
</evidence>
<evidence type="ECO:0000256" key="6">
    <source>
        <dbReference type="ARBA" id="ARBA00022454"/>
    </source>
</evidence>
<dbReference type="InterPro" id="IPR031099">
    <property type="entry name" value="BRCA1-associated"/>
</dbReference>
<dbReference type="InterPro" id="IPR013083">
    <property type="entry name" value="Znf_RING/FYVE/PHD"/>
</dbReference>
<dbReference type="GO" id="GO:0008270">
    <property type="term" value="F:zinc ion binding"/>
    <property type="evidence" value="ECO:0007669"/>
    <property type="project" value="UniProtKB-KW"/>
</dbReference>
<organism evidence="36 37">
    <name type="scientific">Pelusios castaneus</name>
    <name type="common">West African mud turtle</name>
    <dbReference type="NCBI Taxonomy" id="367368"/>
    <lineage>
        <taxon>Eukaryota</taxon>
        <taxon>Metazoa</taxon>
        <taxon>Chordata</taxon>
        <taxon>Craniata</taxon>
        <taxon>Vertebrata</taxon>
        <taxon>Euteleostomi</taxon>
        <taxon>Archelosauria</taxon>
        <taxon>Testudinata</taxon>
        <taxon>Testudines</taxon>
        <taxon>Pleurodira</taxon>
        <taxon>Pelomedusidae</taxon>
        <taxon>Pelusios</taxon>
    </lineage>
</organism>
<dbReference type="SUPFAM" id="SSF57850">
    <property type="entry name" value="RING/U-box"/>
    <property type="match status" value="1"/>
</dbReference>
<keyword evidence="8" id="KW-1017">Isopeptide bond</keyword>
<keyword evidence="24" id="KW-0010">Activator</keyword>
<evidence type="ECO:0000256" key="2">
    <source>
        <dbReference type="ARBA" id="ARBA00004123"/>
    </source>
</evidence>
<evidence type="ECO:0000256" key="25">
    <source>
        <dbReference type="ARBA" id="ARBA00023160"/>
    </source>
</evidence>
<evidence type="ECO:0000256" key="29">
    <source>
        <dbReference type="ARBA" id="ARBA00023242"/>
    </source>
</evidence>
<feature type="compositionally biased region" description="Polar residues" evidence="33">
    <location>
        <begin position="1255"/>
        <end position="1272"/>
    </location>
</feature>
<dbReference type="CDD" id="cd16498">
    <property type="entry name" value="RING-HC_BRCA1"/>
    <property type="match status" value="1"/>
</dbReference>
<evidence type="ECO:0000256" key="5">
    <source>
        <dbReference type="ARBA" id="ARBA00012483"/>
    </source>
</evidence>
<keyword evidence="10" id="KW-0597">Phosphoprotein</keyword>
<keyword evidence="23" id="KW-0238">DNA-binding</keyword>
<feature type="region of interest" description="Disordered" evidence="33">
    <location>
        <begin position="414"/>
        <end position="461"/>
    </location>
</feature>
<feature type="region of interest" description="Disordered" evidence="33">
    <location>
        <begin position="585"/>
        <end position="656"/>
    </location>
</feature>
<dbReference type="Pfam" id="PF12820">
    <property type="entry name" value="BRCT_assoc"/>
    <property type="match status" value="1"/>
</dbReference>
<evidence type="ECO:0000256" key="26">
    <source>
        <dbReference type="ARBA" id="ARBA00023163"/>
    </source>
</evidence>
<feature type="compositionally biased region" description="Basic and acidic residues" evidence="33">
    <location>
        <begin position="625"/>
        <end position="650"/>
    </location>
</feature>
<feature type="region of interest" description="Disordered" evidence="33">
    <location>
        <begin position="340"/>
        <end position="368"/>
    </location>
</feature>
<keyword evidence="29" id="KW-0539">Nucleus</keyword>
<evidence type="ECO:0000256" key="28">
    <source>
        <dbReference type="ARBA" id="ARBA00023204"/>
    </source>
</evidence>
<evidence type="ECO:0000256" key="30">
    <source>
        <dbReference type="ARBA" id="ARBA00023306"/>
    </source>
</evidence>
<keyword evidence="25" id="KW-0275">Fatty acid biosynthesis</keyword>
<evidence type="ECO:0000256" key="24">
    <source>
        <dbReference type="ARBA" id="ARBA00023159"/>
    </source>
</evidence>
<feature type="region of interest" description="Disordered" evidence="33">
    <location>
        <begin position="1380"/>
        <end position="1405"/>
    </location>
</feature>
<accession>A0A8C8RCQ3</accession>
<feature type="domain" description="BRCT" evidence="35">
    <location>
        <begin position="1515"/>
        <end position="1599"/>
    </location>
</feature>
<evidence type="ECO:0000256" key="11">
    <source>
        <dbReference type="ARBA" id="ARBA00022679"/>
    </source>
</evidence>
<keyword evidence="9" id="KW-0444">Lipid biosynthesis</keyword>
<keyword evidence="15 32" id="KW-0863">Zinc-finger</keyword>
<feature type="compositionally biased region" description="Basic and acidic residues" evidence="33">
    <location>
        <begin position="601"/>
        <end position="611"/>
    </location>
</feature>
<evidence type="ECO:0000256" key="33">
    <source>
        <dbReference type="SAM" id="MobiDB-lite"/>
    </source>
</evidence>
<keyword evidence="22" id="KW-0443">Lipid metabolism</keyword>
<dbReference type="InterPro" id="IPR011364">
    <property type="entry name" value="BRCA1"/>
</dbReference>
<feature type="compositionally biased region" description="Polar residues" evidence="33">
    <location>
        <begin position="1381"/>
        <end position="1392"/>
    </location>
</feature>
<keyword evidence="19" id="KW-0832">Ubl conjugation</keyword>
<dbReference type="InterPro" id="IPR017907">
    <property type="entry name" value="Znf_RING_CS"/>
</dbReference>
<dbReference type="GO" id="GO:0070531">
    <property type="term" value="C:BRCA1-A complex"/>
    <property type="evidence" value="ECO:0007669"/>
    <property type="project" value="TreeGrafter"/>
</dbReference>
<evidence type="ECO:0000256" key="15">
    <source>
        <dbReference type="ARBA" id="ARBA00022771"/>
    </source>
</evidence>
<evidence type="ECO:0000256" key="23">
    <source>
        <dbReference type="ARBA" id="ARBA00023125"/>
    </source>
</evidence>
<feature type="compositionally biased region" description="Polar residues" evidence="33">
    <location>
        <begin position="991"/>
        <end position="1000"/>
    </location>
</feature>
<dbReference type="GO" id="GO:0007095">
    <property type="term" value="P:mitotic G2 DNA damage checkpoint signaling"/>
    <property type="evidence" value="ECO:0007669"/>
    <property type="project" value="TreeGrafter"/>
</dbReference>
<name>A0A8C8RCQ3_9SAUR</name>
<dbReference type="SMART" id="SM00184">
    <property type="entry name" value="RING"/>
    <property type="match status" value="1"/>
</dbReference>
<feature type="compositionally biased region" description="Polar residues" evidence="33">
    <location>
        <begin position="1287"/>
        <end position="1296"/>
    </location>
</feature>
<keyword evidence="37" id="KW-1185">Reference proteome</keyword>
<feature type="compositionally biased region" description="Polar residues" evidence="33">
    <location>
        <begin position="737"/>
        <end position="747"/>
    </location>
</feature>
<dbReference type="CDD" id="cd17735">
    <property type="entry name" value="BRCT_BRCA1_rpt1"/>
    <property type="match status" value="1"/>
</dbReference>
<dbReference type="GO" id="GO:0006633">
    <property type="term" value="P:fatty acid biosynthetic process"/>
    <property type="evidence" value="ECO:0007669"/>
    <property type="project" value="UniProtKB-KW"/>
</dbReference>
<feature type="compositionally biased region" description="Polar residues" evidence="33">
    <location>
        <begin position="537"/>
        <end position="559"/>
    </location>
</feature>
<keyword evidence="20" id="KW-0007">Acetylation</keyword>
<evidence type="ECO:0000256" key="16">
    <source>
        <dbReference type="ARBA" id="ARBA00022786"/>
    </source>
</evidence>
<dbReference type="EC" id="2.3.2.27" evidence="5"/>
<dbReference type="Gene3D" id="3.30.40.10">
    <property type="entry name" value="Zinc/RING finger domain, C3HC4 (zinc finger)"/>
    <property type="match status" value="1"/>
</dbReference>
<comment type="catalytic activity">
    <reaction evidence="1">
        <text>S-ubiquitinyl-[E2 ubiquitin-conjugating enzyme]-L-cysteine + [acceptor protein]-L-lysine = [E2 ubiquitin-conjugating enzyme]-L-cysteine + N(6)-ubiquitinyl-[acceptor protein]-L-lysine.</text>
        <dbReference type="EC" id="2.3.2.27"/>
    </reaction>
</comment>
<dbReference type="GO" id="GO:0003677">
    <property type="term" value="F:DNA binding"/>
    <property type="evidence" value="ECO:0007669"/>
    <property type="project" value="UniProtKB-KW"/>
</dbReference>
<evidence type="ECO:0000256" key="7">
    <source>
        <dbReference type="ARBA" id="ARBA00022490"/>
    </source>
</evidence>
<feature type="region of interest" description="Disordered" evidence="33">
    <location>
        <begin position="728"/>
        <end position="748"/>
    </location>
</feature>
<evidence type="ECO:0000256" key="20">
    <source>
        <dbReference type="ARBA" id="ARBA00022990"/>
    </source>
</evidence>
<dbReference type="PROSITE" id="PS50172">
    <property type="entry name" value="BRCT"/>
    <property type="match status" value="1"/>
</dbReference>
<evidence type="ECO:0000313" key="36">
    <source>
        <dbReference type="Ensembl" id="ENSPCEP00000003072.1"/>
    </source>
</evidence>
<keyword evidence="6" id="KW-0158">Chromosome</keyword>
<dbReference type="PANTHER" id="PTHR13763:SF0">
    <property type="entry name" value="BREAST CANCER TYPE 1 SUSCEPTIBILITY PROTEIN"/>
    <property type="match status" value="1"/>
</dbReference>
<proteinExistence type="predicted"/>
<dbReference type="PANTHER" id="PTHR13763">
    <property type="entry name" value="BREAST CANCER TYPE 1 SUSCEPTIBILITY PROTEIN BRCA1"/>
    <property type="match status" value="1"/>
</dbReference>
<feature type="region of interest" description="Disordered" evidence="33">
    <location>
        <begin position="480"/>
        <end position="573"/>
    </location>
</feature>
<dbReference type="FunFam" id="3.40.50.10190:FF:000006">
    <property type="entry name" value="Breast cancer type 1 susceptibility protein homolog"/>
    <property type="match status" value="1"/>
</dbReference>
<reference evidence="36" key="2">
    <citation type="submission" date="2025-09" db="UniProtKB">
        <authorList>
            <consortium name="Ensembl"/>
        </authorList>
    </citation>
    <scope>IDENTIFICATION</scope>
</reference>
<dbReference type="GO" id="GO:0061630">
    <property type="term" value="F:ubiquitin protein ligase activity"/>
    <property type="evidence" value="ECO:0007669"/>
    <property type="project" value="UniProtKB-EC"/>
</dbReference>
<dbReference type="GO" id="GO:0043009">
    <property type="term" value="P:chordate embryonic development"/>
    <property type="evidence" value="ECO:0007669"/>
    <property type="project" value="TreeGrafter"/>
</dbReference>
<dbReference type="GO" id="GO:0005694">
    <property type="term" value="C:chromosome"/>
    <property type="evidence" value="ECO:0007669"/>
    <property type="project" value="UniProtKB-SubCell"/>
</dbReference>
<dbReference type="Pfam" id="PF00097">
    <property type="entry name" value="zf-C3HC4"/>
    <property type="match status" value="1"/>
</dbReference>
<keyword evidence="12" id="KW-0479">Metal-binding</keyword>
<dbReference type="PROSITE" id="PS50089">
    <property type="entry name" value="ZF_RING_2"/>
    <property type="match status" value="1"/>
</dbReference>
<dbReference type="InterPro" id="IPR001357">
    <property type="entry name" value="BRCT_dom"/>
</dbReference>
<dbReference type="GO" id="GO:0045944">
    <property type="term" value="P:positive regulation of transcription by RNA polymerase II"/>
    <property type="evidence" value="ECO:0007669"/>
    <property type="project" value="TreeGrafter"/>
</dbReference>
<reference evidence="36" key="1">
    <citation type="submission" date="2025-08" db="UniProtKB">
        <authorList>
            <consortium name="Ensembl"/>
        </authorList>
    </citation>
    <scope>IDENTIFICATION</scope>
</reference>
<keyword evidence="14" id="KW-0227">DNA damage</keyword>
<feature type="compositionally biased region" description="Polar residues" evidence="33">
    <location>
        <begin position="312"/>
        <end position="321"/>
    </location>
</feature>
<evidence type="ECO:0000256" key="4">
    <source>
        <dbReference type="ARBA" id="ARBA00004496"/>
    </source>
</evidence>
<feature type="domain" description="RING-type" evidence="34">
    <location>
        <begin position="24"/>
        <end position="66"/>
    </location>
</feature>